<dbReference type="Proteomes" id="UP000078290">
    <property type="component" value="Unassembled WGS sequence"/>
</dbReference>
<sequence>MQLERAKGDRAGVRIGQQTIRTVKYRERHKCVLKNLAMDCFFQFQFSKFVKGLIELFQPAGERKCFWIHANI</sequence>
<evidence type="ECO:0000313" key="2">
    <source>
        <dbReference type="Proteomes" id="UP000078290"/>
    </source>
</evidence>
<dbReference type="AlphaFoldDB" id="A0A1B7KUE0"/>
<gene>
    <name evidence="1" type="ORF">A7K69_18340</name>
</gene>
<comment type="caution">
    <text evidence="1">The sequence shown here is derived from an EMBL/GenBank/DDBJ whole genome shotgun (WGS) entry which is preliminary data.</text>
</comment>
<accession>A0A1B7KUE0</accession>
<dbReference type="EMBL" id="LXMA01000010">
    <property type="protein sequence ID" value="OAT73689.1"/>
    <property type="molecule type" value="Genomic_DNA"/>
</dbReference>
<evidence type="ECO:0000313" key="1">
    <source>
        <dbReference type="EMBL" id="OAT73689.1"/>
    </source>
</evidence>
<organism evidence="1 2">
    <name type="scientific">Parageobacillus thermoglucosidasius</name>
    <name type="common">Geobacillus thermoglucosidasius</name>
    <dbReference type="NCBI Taxonomy" id="1426"/>
    <lineage>
        <taxon>Bacteria</taxon>
        <taxon>Bacillati</taxon>
        <taxon>Bacillota</taxon>
        <taxon>Bacilli</taxon>
        <taxon>Bacillales</taxon>
        <taxon>Anoxybacillaceae</taxon>
        <taxon>Parageobacillus</taxon>
    </lineage>
</organism>
<name>A0A1B7KUE0_PARTM</name>
<reference evidence="2" key="1">
    <citation type="submission" date="2016-05" db="EMBL/GenBank/DDBJ databases">
        <authorList>
            <person name="Wang W."/>
            <person name="Zhu L."/>
        </authorList>
    </citation>
    <scope>NUCLEOTIDE SEQUENCE [LARGE SCALE GENOMIC DNA]</scope>
    <source>
        <strain evidence="2">W-2</strain>
    </source>
</reference>
<proteinExistence type="predicted"/>
<protein>
    <submittedName>
        <fullName evidence="1">Uncharacterized protein</fullName>
    </submittedName>
</protein>